<sequence length="369" mass="38057">MRTRGAIVRTAPGPYEVVDLEVADPAPGEVQVRLAAAGLCHSDDHIAVGDSPVAIYPFALGHEGAGVVTKVGAGVDDLAEGDHVVFSFLPACGRCRWCATGMQNLCDDGGKVWMPPEVPRVHLADGGAPVGQMCGVSAFMETTTVSARSVVKVGKDIPLDKACLVGCGVATGWGAAVNSGAVRPGHVVIVMGIGGIGINAVQGAVHAGATTVIAVDPVEFKREEAKRFGATHAFATMDEAAEIARQHTNGQGADSAIVTVGVVKGEHVGAAFGAIRKGGTAVVTGLGNNADVGAPISLTELTLYQKRIQGSLFGECNPTADIPALLDLYRAGMLKLDEIVTRTYTLDEIGQGYEDMHAGRNLRGVVLFD</sequence>
<dbReference type="eggNOG" id="COG1062">
    <property type="taxonomic scope" value="Bacteria"/>
</dbReference>
<dbReference type="EMBL" id="CP009896">
    <property type="protein sequence ID" value="AIY19197.1"/>
    <property type="molecule type" value="Genomic_DNA"/>
</dbReference>
<gene>
    <name evidence="7" type="ORF">KR76_24830</name>
</gene>
<dbReference type="PROSITE" id="PS00059">
    <property type="entry name" value="ADH_ZINC"/>
    <property type="match status" value="1"/>
</dbReference>
<dbReference type="CDD" id="cd08279">
    <property type="entry name" value="Zn_ADH_class_III"/>
    <property type="match status" value="1"/>
</dbReference>
<evidence type="ECO:0000256" key="6">
    <source>
        <dbReference type="RuleBase" id="RU361277"/>
    </source>
</evidence>
<reference evidence="7 8" key="1">
    <citation type="journal article" date="2015" name="Genome Announc.">
        <title>Complete Genome Sequence of Steroid-Transforming Nocardioides simplex VKM Ac-2033D.</title>
        <authorList>
            <person name="Shtratnikova V.Y."/>
            <person name="Schelkunov M.I."/>
            <person name="Pekov Y.A."/>
            <person name="Fokina V.V."/>
            <person name="Logacheva M.D."/>
            <person name="Sokolov S.L."/>
            <person name="Bragin E.Y."/>
            <person name="Ashapkin V.V."/>
            <person name="Donova M.V."/>
        </authorList>
    </citation>
    <scope>NUCLEOTIDE SEQUENCE [LARGE SCALE GENOMIC DNA]</scope>
    <source>
        <strain evidence="7 8">VKM Ac-2033D</strain>
    </source>
</reference>
<dbReference type="PANTHER" id="PTHR43880:SF12">
    <property type="entry name" value="ALCOHOL DEHYDROGENASE CLASS-3"/>
    <property type="match status" value="1"/>
</dbReference>
<dbReference type="OrthoDB" id="334894at2"/>
<dbReference type="GO" id="GO:0004022">
    <property type="term" value="F:alcohol dehydrogenase (NAD+) activity"/>
    <property type="evidence" value="ECO:0007669"/>
    <property type="project" value="UniProtKB-EC"/>
</dbReference>
<protein>
    <submittedName>
        <fullName evidence="7">Alcohol dehydrogenase</fullName>
        <ecNumber evidence="7">1.1.1.1</ecNumber>
    </submittedName>
</protein>
<dbReference type="Gene3D" id="3.40.50.720">
    <property type="entry name" value="NAD(P)-binding Rossmann-like Domain"/>
    <property type="match status" value="1"/>
</dbReference>
<dbReference type="KEGG" id="psim:KR76_24830"/>
<dbReference type="Pfam" id="PF08240">
    <property type="entry name" value="ADH_N"/>
    <property type="match status" value="1"/>
</dbReference>
<evidence type="ECO:0000313" key="8">
    <source>
        <dbReference type="Proteomes" id="UP000030300"/>
    </source>
</evidence>
<dbReference type="GO" id="GO:0046294">
    <property type="term" value="P:formaldehyde catabolic process"/>
    <property type="evidence" value="ECO:0007669"/>
    <property type="project" value="TreeGrafter"/>
</dbReference>
<dbReference type="Proteomes" id="UP000030300">
    <property type="component" value="Chromosome"/>
</dbReference>
<keyword evidence="3 6" id="KW-0862">Zinc</keyword>
<dbReference type="GO" id="GO:0005829">
    <property type="term" value="C:cytosol"/>
    <property type="evidence" value="ECO:0007669"/>
    <property type="project" value="TreeGrafter"/>
</dbReference>
<dbReference type="Pfam" id="PF00107">
    <property type="entry name" value="ADH_zinc_N"/>
    <property type="match status" value="1"/>
</dbReference>
<evidence type="ECO:0000313" key="7">
    <source>
        <dbReference type="EMBL" id="AIY19197.1"/>
    </source>
</evidence>
<evidence type="ECO:0000256" key="3">
    <source>
        <dbReference type="ARBA" id="ARBA00022833"/>
    </source>
</evidence>
<organism evidence="7 8">
    <name type="scientific">Nocardioides simplex</name>
    <name type="common">Arthrobacter simplex</name>
    <dbReference type="NCBI Taxonomy" id="2045"/>
    <lineage>
        <taxon>Bacteria</taxon>
        <taxon>Bacillati</taxon>
        <taxon>Actinomycetota</taxon>
        <taxon>Actinomycetes</taxon>
        <taxon>Propionibacteriales</taxon>
        <taxon>Nocardioidaceae</taxon>
        <taxon>Pimelobacter</taxon>
    </lineage>
</organism>
<dbReference type="SUPFAM" id="SSF50129">
    <property type="entry name" value="GroES-like"/>
    <property type="match status" value="2"/>
</dbReference>
<dbReference type="Gene3D" id="3.90.180.10">
    <property type="entry name" value="Medium-chain alcohol dehydrogenases, catalytic domain"/>
    <property type="match status" value="1"/>
</dbReference>
<dbReference type="InterPro" id="IPR036291">
    <property type="entry name" value="NAD(P)-bd_dom_sf"/>
</dbReference>
<dbReference type="InterPro" id="IPR013154">
    <property type="entry name" value="ADH-like_N"/>
</dbReference>
<evidence type="ECO:0000256" key="2">
    <source>
        <dbReference type="ARBA" id="ARBA00022723"/>
    </source>
</evidence>
<keyword evidence="2 6" id="KW-0479">Metal-binding</keyword>
<dbReference type="SUPFAM" id="SSF51735">
    <property type="entry name" value="NAD(P)-binding Rossmann-fold domains"/>
    <property type="match status" value="1"/>
</dbReference>
<dbReference type="NCBIfam" id="TIGR03989">
    <property type="entry name" value="Rxyl_3153"/>
    <property type="match status" value="1"/>
</dbReference>
<dbReference type="EC" id="1.1.1.1" evidence="7"/>
<dbReference type="GO" id="GO:0008270">
    <property type="term" value="F:zinc ion binding"/>
    <property type="evidence" value="ECO:0007669"/>
    <property type="project" value="InterPro"/>
</dbReference>
<dbReference type="InterPro" id="IPR002328">
    <property type="entry name" value="ADH_Zn_CS"/>
</dbReference>
<proteinExistence type="inferred from homology"/>
<keyword evidence="8" id="KW-1185">Reference proteome</keyword>
<dbReference type="AlphaFoldDB" id="A0A0A1DRF2"/>
<evidence type="ECO:0000256" key="1">
    <source>
        <dbReference type="ARBA" id="ARBA00008072"/>
    </source>
</evidence>
<evidence type="ECO:0000256" key="4">
    <source>
        <dbReference type="ARBA" id="ARBA00023002"/>
    </source>
</evidence>
<dbReference type="GO" id="GO:0051903">
    <property type="term" value="F:S-(hydroxymethyl)glutathione dehydrogenase [NAD(P)+] activity"/>
    <property type="evidence" value="ECO:0007669"/>
    <property type="project" value="TreeGrafter"/>
</dbReference>
<dbReference type="STRING" id="2045.KR76_24830"/>
<dbReference type="PANTHER" id="PTHR43880">
    <property type="entry name" value="ALCOHOL DEHYDROGENASE"/>
    <property type="match status" value="1"/>
</dbReference>
<dbReference type="SMART" id="SM00829">
    <property type="entry name" value="PKS_ER"/>
    <property type="match status" value="1"/>
</dbReference>
<accession>A0A0A1DRF2</accession>
<dbReference type="InterPro" id="IPR023921">
    <property type="entry name" value="ADH_Zn_actinomycetes"/>
</dbReference>
<dbReference type="HOGENOM" id="CLU_026673_14_1_11"/>
<name>A0A0A1DRF2_NOCSI</name>
<keyword evidence="4 7" id="KW-0560">Oxidoreductase</keyword>
<dbReference type="RefSeq" id="WP_038682160.1">
    <property type="nucleotide sequence ID" value="NZ_BJMC01000024.1"/>
</dbReference>
<comment type="similarity">
    <text evidence="1 6">Belongs to the zinc-containing alcohol dehydrogenase family.</text>
</comment>
<evidence type="ECO:0000256" key="5">
    <source>
        <dbReference type="ARBA" id="ARBA00023027"/>
    </source>
</evidence>
<dbReference type="InterPro" id="IPR013149">
    <property type="entry name" value="ADH-like_C"/>
</dbReference>
<dbReference type="GeneID" id="96611985"/>
<keyword evidence="5" id="KW-0520">NAD</keyword>
<dbReference type="InterPro" id="IPR020843">
    <property type="entry name" value="ER"/>
</dbReference>
<comment type="cofactor">
    <cofactor evidence="6">
        <name>Zn(2+)</name>
        <dbReference type="ChEBI" id="CHEBI:29105"/>
    </cofactor>
</comment>
<dbReference type="InterPro" id="IPR011032">
    <property type="entry name" value="GroES-like_sf"/>
</dbReference>